<protein>
    <recommendedName>
        <fullName evidence="3">Excreted virulence factor EspC (Type VII ESX diderm)</fullName>
    </recommendedName>
</protein>
<evidence type="ECO:0000313" key="2">
    <source>
        <dbReference type="Proteomes" id="UP000239209"/>
    </source>
</evidence>
<sequence length="110" mass="12274">MPGRSEELQVVKDALLDEAAKWTRLSDDMKQVKADLDGLELQTTAFFTNNPVTAQMAKSAYDGVWRLMGKLAGEAAEEFFQINEALRRAHDDYEAVDGKSAMDLSKIYGK</sequence>
<dbReference type="OrthoDB" id="3393373at2"/>
<dbReference type="RefSeq" id="WP_106130076.1">
    <property type="nucleotide sequence ID" value="NZ_PVZG01000018.1"/>
</dbReference>
<evidence type="ECO:0008006" key="3">
    <source>
        <dbReference type="Google" id="ProtNLM"/>
    </source>
</evidence>
<dbReference type="EMBL" id="PVZG01000018">
    <property type="protein sequence ID" value="PRY22013.1"/>
    <property type="molecule type" value="Genomic_DNA"/>
</dbReference>
<proteinExistence type="predicted"/>
<accession>A0A2T0RLM4</accession>
<name>A0A2T0RLM4_9ACTN</name>
<evidence type="ECO:0000313" key="1">
    <source>
        <dbReference type="EMBL" id="PRY22013.1"/>
    </source>
</evidence>
<comment type="caution">
    <text evidence="1">The sequence shown here is derived from an EMBL/GenBank/DDBJ whole genome shotgun (WGS) entry which is preliminary data.</text>
</comment>
<dbReference type="Proteomes" id="UP000239209">
    <property type="component" value="Unassembled WGS sequence"/>
</dbReference>
<dbReference type="AlphaFoldDB" id="A0A2T0RLM4"/>
<keyword evidence="2" id="KW-1185">Reference proteome</keyword>
<gene>
    <name evidence="1" type="ORF">CLV70_11878</name>
</gene>
<reference evidence="1 2" key="1">
    <citation type="submission" date="2018-03" db="EMBL/GenBank/DDBJ databases">
        <title>Genomic Encyclopedia of Archaeal and Bacterial Type Strains, Phase II (KMG-II): from individual species to whole genera.</title>
        <authorList>
            <person name="Goeker M."/>
        </authorList>
    </citation>
    <scope>NUCLEOTIDE SEQUENCE [LARGE SCALE GENOMIC DNA]</scope>
    <source>
        <strain evidence="1 2">DSM 45348</strain>
    </source>
</reference>
<organism evidence="1 2">
    <name type="scientific">Pseudosporangium ferrugineum</name>
    <dbReference type="NCBI Taxonomy" id="439699"/>
    <lineage>
        <taxon>Bacteria</taxon>
        <taxon>Bacillati</taxon>
        <taxon>Actinomycetota</taxon>
        <taxon>Actinomycetes</taxon>
        <taxon>Micromonosporales</taxon>
        <taxon>Micromonosporaceae</taxon>
        <taxon>Pseudosporangium</taxon>
    </lineage>
</organism>